<evidence type="ECO:0000313" key="3">
    <source>
        <dbReference type="EMBL" id="GLD57730.1"/>
    </source>
</evidence>
<dbReference type="InterPro" id="IPR013783">
    <property type="entry name" value="Ig-like_fold"/>
</dbReference>
<evidence type="ECO:0000259" key="2">
    <source>
        <dbReference type="SMART" id="SM00409"/>
    </source>
</evidence>
<keyword evidence="1" id="KW-0472">Membrane</keyword>
<protein>
    <recommendedName>
        <fullName evidence="2">Immunoglobulin domain-containing protein</fullName>
    </recommendedName>
</protein>
<dbReference type="InterPro" id="IPR036179">
    <property type="entry name" value="Ig-like_dom_sf"/>
</dbReference>
<proteinExistence type="predicted"/>
<dbReference type="SMART" id="SM00409">
    <property type="entry name" value="IG"/>
    <property type="match status" value="1"/>
</dbReference>
<evidence type="ECO:0000256" key="1">
    <source>
        <dbReference type="SAM" id="Phobius"/>
    </source>
</evidence>
<gene>
    <name evidence="3" type="ORF">AKAME5_000992700</name>
</gene>
<sequence>MKDVPNTTLHYGPMISKDSETSTMFFLCLTLLSAAAFQQSGAAVLLKCNETVEVVAGGTVTLNCSIHYQDVAVEDCKVISFTWNNTNVSIPCDSGSGEYICDSDNQTYVSLIISNVMKEENYTAAVITDCGLPLSSTINVQVKHSRGIHGDNEALSDTVTPGPEPEKVTNVAAILGICVVVIVAAISFFLFGTDRGRKLIKHNTRETNHTAYSDPESKTNSLHQPV</sequence>
<evidence type="ECO:0000313" key="4">
    <source>
        <dbReference type="Proteomes" id="UP001279410"/>
    </source>
</evidence>
<reference evidence="3" key="1">
    <citation type="submission" date="2022-08" db="EMBL/GenBank/DDBJ databases">
        <title>Genome sequencing of akame (Lates japonicus).</title>
        <authorList>
            <person name="Hashiguchi Y."/>
            <person name="Takahashi H."/>
        </authorList>
    </citation>
    <scope>NUCLEOTIDE SEQUENCE</scope>
    <source>
        <strain evidence="3">Kochi</strain>
    </source>
</reference>
<feature type="transmembrane region" description="Helical" evidence="1">
    <location>
        <begin position="171"/>
        <end position="191"/>
    </location>
</feature>
<dbReference type="Gene3D" id="2.60.40.10">
    <property type="entry name" value="Immunoglobulins"/>
    <property type="match status" value="1"/>
</dbReference>
<feature type="domain" description="Immunoglobulin" evidence="2">
    <location>
        <begin position="49"/>
        <end position="143"/>
    </location>
</feature>
<keyword evidence="4" id="KW-1185">Reference proteome</keyword>
<dbReference type="SUPFAM" id="SSF48726">
    <property type="entry name" value="Immunoglobulin"/>
    <property type="match status" value="1"/>
</dbReference>
<keyword evidence="1" id="KW-0812">Transmembrane</keyword>
<name>A0AAD3MP44_LATJO</name>
<organism evidence="3 4">
    <name type="scientific">Lates japonicus</name>
    <name type="common">Japanese lates</name>
    <dbReference type="NCBI Taxonomy" id="270547"/>
    <lineage>
        <taxon>Eukaryota</taxon>
        <taxon>Metazoa</taxon>
        <taxon>Chordata</taxon>
        <taxon>Craniata</taxon>
        <taxon>Vertebrata</taxon>
        <taxon>Euteleostomi</taxon>
        <taxon>Actinopterygii</taxon>
        <taxon>Neopterygii</taxon>
        <taxon>Teleostei</taxon>
        <taxon>Neoteleostei</taxon>
        <taxon>Acanthomorphata</taxon>
        <taxon>Carangaria</taxon>
        <taxon>Carangaria incertae sedis</taxon>
        <taxon>Centropomidae</taxon>
        <taxon>Lates</taxon>
    </lineage>
</organism>
<accession>A0AAD3MP44</accession>
<dbReference type="InterPro" id="IPR003599">
    <property type="entry name" value="Ig_sub"/>
</dbReference>
<dbReference type="EMBL" id="BRZM01000030">
    <property type="protein sequence ID" value="GLD57730.1"/>
    <property type="molecule type" value="Genomic_DNA"/>
</dbReference>
<keyword evidence="1" id="KW-1133">Transmembrane helix</keyword>
<comment type="caution">
    <text evidence="3">The sequence shown here is derived from an EMBL/GenBank/DDBJ whole genome shotgun (WGS) entry which is preliminary data.</text>
</comment>
<dbReference type="AlphaFoldDB" id="A0AAD3MP44"/>
<dbReference type="Proteomes" id="UP001279410">
    <property type="component" value="Unassembled WGS sequence"/>
</dbReference>